<evidence type="ECO:0000259" key="2">
    <source>
        <dbReference type="Pfam" id="PF21307"/>
    </source>
</evidence>
<dbReference type="InterPro" id="IPR054363">
    <property type="entry name" value="GH95_cat"/>
</dbReference>
<feature type="domain" description="Glycosyl hydrolase family 95 N-terminal" evidence="1">
    <location>
        <begin position="14"/>
        <end position="261"/>
    </location>
</feature>
<dbReference type="InterPro" id="IPR016518">
    <property type="entry name" value="Alpha-L-fucosidase"/>
</dbReference>
<dbReference type="OrthoDB" id="9802600at2"/>
<proteinExistence type="predicted"/>
<organism evidence="4 5">
    <name type="scientific">Maribacter ulvicola</name>
    <dbReference type="NCBI Taxonomy" id="228959"/>
    <lineage>
        <taxon>Bacteria</taxon>
        <taxon>Pseudomonadati</taxon>
        <taxon>Bacteroidota</taxon>
        <taxon>Flavobacteriia</taxon>
        <taxon>Flavobacteriales</taxon>
        <taxon>Flavobacteriaceae</taxon>
        <taxon>Maribacter</taxon>
    </lineage>
</organism>
<evidence type="ECO:0000259" key="1">
    <source>
        <dbReference type="Pfam" id="PF14498"/>
    </source>
</evidence>
<sequence length="773" mass="87082">MNSSIASENADLKLWYDKEAKSWMREALPIGNAFMGAMVFGGVEREHIQLNEESLWAGGPGEWDQYNGGNREGAYKHLNEVRNLLSKREFDKAHALASKELSGKIKGSKNQDLWEGFGAYQTFGDLYIDVEHAEKISEYRRELNISKALAGVSYKSGTVSHKRTYFASYPHNALVFQFKNNSEEGIDYTINFKSLHENVTYSRDGNVLVVDGAVENNGMGFGAKMLIESKNGNISFNGSTINIKKSNSVVLKLVMGTSYSSSYPEYTGNNYKEKNTSKLEAIKNISFESLKKGHMADYANLFKRVRLNLDGEDKNYLPTDKRLRLYASGERDPKLESLYFQYGRYLLISSSRPGSLPANLQGKWNDKNAPPWASDYHMNINLEMIYWPAEVTNLSDCHEPLIKYVETLIAPGKKSALDFFNADGWVVNTMNNPFGYTAPGWGFPWGFFPGGAGWLSQHVWAHYDFNKDERYLKEQGFPIMKESALFWLDYLVEDEMGYLVSSPSYSPEHGGISSGASMDLQIVWDLFTNCLRACEILDIKDNFYNEVKEARSKLLLPKIGKWGQLQEWKEDVDDPESKHRHISHLFALYPGHQISLEKTPNLAKAAKVSLEARGDEGTGWSLGWKINFWARLHDGNRAHKILKRLLKPTTDEGFEMVVGGGTYDNLLCAHPPFQLDGNMGGTAGIAEMLLQSQSGEINILPALPDAWPTGTVKGLKARGGFEVDINWTQGKLEKILLKSPFSQSVKIRYNNKVIELDMVAGQAIRLNDKLVKK</sequence>
<name>A0A1N6Y902_9FLAO</name>
<dbReference type="PANTHER" id="PTHR31084">
    <property type="entry name" value="ALPHA-L-FUCOSIDASE 2"/>
    <property type="match status" value="1"/>
</dbReference>
<feature type="domain" description="Glycosyl hydrolase family 95 catalytic" evidence="3">
    <location>
        <begin position="286"/>
        <end position="689"/>
    </location>
</feature>
<dbReference type="Gene3D" id="2.70.98.50">
    <property type="entry name" value="putative glycoside hydrolase family protein from bacillus halodurans"/>
    <property type="match status" value="1"/>
</dbReference>
<dbReference type="AlphaFoldDB" id="A0A1N6Y902"/>
<evidence type="ECO:0000313" key="4">
    <source>
        <dbReference type="EMBL" id="SIR10996.1"/>
    </source>
</evidence>
<dbReference type="GO" id="GO:0004560">
    <property type="term" value="F:alpha-L-fucosidase activity"/>
    <property type="evidence" value="ECO:0007669"/>
    <property type="project" value="InterPro"/>
</dbReference>
<dbReference type="InterPro" id="IPR049053">
    <property type="entry name" value="AFCA-like_C"/>
</dbReference>
<dbReference type="STRING" id="228959.SAMN05421797_106136"/>
<gene>
    <name evidence="4" type="ORF">SAMN05421797_106136</name>
</gene>
<dbReference type="Proteomes" id="UP000186953">
    <property type="component" value="Unassembled WGS sequence"/>
</dbReference>
<protein>
    <submittedName>
        <fullName evidence="4">Alpha-L-fucosidase 2</fullName>
    </submittedName>
</protein>
<dbReference type="EMBL" id="FTMA01000006">
    <property type="protein sequence ID" value="SIR10996.1"/>
    <property type="molecule type" value="Genomic_DNA"/>
</dbReference>
<feature type="domain" description="Alpha fucosidase A-like C-terminal" evidence="2">
    <location>
        <begin position="691"/>
        <end position="753"/>
    </location>
</feature>
<dbReference type="InterPro" id="IPR012341">
    <property type="entry name" value="6hp_glycosidase-like_sf"/>
</dbReference>
<evidence type="ECO:0000259" key="3">
    <source>
        <dbReference type="Pfam" id="PF22124"/>
    </source>
</evidence>
<dbReference type="InterPro" id="IPR008928">
    <property type="entry name" value="6-hairpin_glycosidase_sf"/>
</dbReference>
<dbReference type="SUPFAM" id="SSF48208">
    <property type="entry name" value="Six-hairpin glycosidases"/>
    <property type="match status" value="1"/>
</dbReference>
<accession>A0A1N6Y902</accession>
<dbReference type="PIRSF" id="PIRSF007663">
    <property type="entry name" value="UCP007663"/>
    <property type="match status" value="1"/>
</dbReference>
<dbReference type="GO" id="GO:0005975">
    <property type="term" value="P:carbohydrate metabolic process"/>
    <property type="evidence" value="ECO:0007669"/>
    <property type="project" value="InterPro"/>
</dbReference>
<keyword evidence="5" id="KW-1185">Reference proteome</keyword>
<dbReference type="Pfam" id="PF14498">
    <property type="entry name" value="Glyco_hyd_65N_2"/>
    <property type="match status" value="1"/>
</dbReference>
<dbReference type="Gene3D" id="1.50.10.10">
    <property type="match status" value="1"/>
</dbReference>
<dbReference type="RefSeq" id="WP_159439030.1">
    <property type="nucleotide sequence ID" value="NZ_FTMA01000006.1"/>
</dbReference>
<dbReference type="PANTHER" id="PTHR31084:SF19">
    <property type="entry name" value="GLYCOSYL HYDROLASE FAMILY 95 N-TERMINAL DOMAIN-CONTAINING PROTEIN"/>
    <property type="match status" value="1"/>
</dbReference>
<dbReference type="InterPro" id="IPR027414">
    <property type="entry name" value="GH95_N_dom"/>
</dbReference>
<reference evidence="5" key="1">
    <citation type="submission" date="2017-01" db="EMBL/GenBank/DDBJ databases">
        <authorList>
            <person name="Varghese N."/>
            <person name="Submissions S."/>
        </authorList>
    </citation>
    <scope>NUCLEOTIDE SEQUENCE [LARGE SCALE GENOMIC DNA]</scope>
    <source>
        <strain evidence="5">DSM 15366</strain>
    </source>
</reference>
<evidence type="ECO:0000313" key="5">
    <source>
        <dbReference type="Proteomes" id="UP000186953"/>
    </source>
</evidence>
<dbReference type="Pfam" id="PF22124">
    <property type="entry name" value="Glyco_hydro_95_cat"/>
    <property type="match status" value="1"/>
</dbReference>
<dbReference type="Pfam" id="PF21307">
    <property type="entry name" value="Glyco_hydro_95_C"/>
    <property type="match status" value="1"/>
</dbReference>